<dbReference type="Proteomes" id="UP001152484">
    <property type="component" value="Unassembled WGS sequence"/>
</dbReference>
<gene>
    <name evidence="1" type="ORF">CEURO_LOCUS16627</name>
</gene>
<proteinExistence type="predicted"/>
<accession>A0A9P0ZN56</accession>
<evidence type="ECO:0000313" key="1">
    <source>
        <dbReference type="EMBL" id="CAH9104625.1"/>
    </source>
</evidence>
<protein>
    <submittedName>
        <fullName evidence="1">Uncharacterized protein</fullName>
    </submittedName>
</protein>
<dbReference type="PANTHER" id="PTHR31439:SF4">
    <property type="entry name" value="NEURONAL PAS DOMAIN PROTEIN"/>
    <property type="match status" value="1"/>
</dbReference>
<keyword evidence="2" id="KW-1185">Reference proteome</keyword>
<dbReference type="EMBL" id="CAMAPE010000046">
    <property type="protein sequence ID" value="CAH9104625.1"/>
    <property type="molecule type" value="Genomic_DNA"/>
</dbReference>
<dbReference type="OrthoDB" id="724026at2759"/>
<reference evidence="1" key="1">
    <citation type="submission" date="2022-07" db="EMBL/GenBank/DDBJ databases">
        <authorList>
            <person name="Macas J."/>
            <person name="Novak P."/>
            <person name="Neumann P."/>
        </authorList>
    </citation>
    <scope>NUCLEOTIDE SEQUENCE</scope>
</reference>
<comment type="caution">
    <text evidence="1">The sequence shown here is derived from an EMBL/GenBank/DDBJ whole genome shotgun (WGS) entry which is preliminary data.</text>
</comment>
<sequence length="518" mass="58607">MAYSPACFFDVWAWVENLPPITQWRSDSISTSISSSSSSSFSSSYQPSLKLSITRSLHSSSIRLAIFADYSLHVALWTSNPIQITSKGLLNQETIFHLLTNIVQSVLNYGHTRRRTWAPLRLPRLDYYDDCNNIKDIFNISFLTLSFVVCIYECPQDLRATCIHTLKDQFAGPRSRASSLLLMRLLGSDIEERWMRTVNLAITNWIVELEARNLQGSIRTPSTLFSYSNSSFGLWKVQLYCPVIAMDVEKSSSPSPDDHLRFSLNYHQLEGVIQLNYRVLVRDNWIEVLVNTDNIRCDVVRLLDESQMKGRGAGACEKHFPSRISLKLTPSSPQINILSVSVSRSSENPAREIGTERTVEASFEPPNLGLGLKVGGSETAVASLKPWKFEQSVKGDTACLNWFLHDSGDGREVFSSKPSKLAMMHPKAWFKHRYSNVFRPFTRQGGVIFAGDEYGEKVVWKLEKKTTSPAAAAAAAAGIMDWELSACIWLTYWPNKHKTFYTDTRMCEFKQLLHLSLV</sequence>
<name>A0A9P0ZN56_CUSEU</name>
<dbReference type="AlphaFoldDB" id="A0A9P0ZN56"/>
<dbReference type="PANTHER" id="PTHR31439">
    <property type="entry name" value="EXPRESSED PROTEIN"/>
    <property type="match status" value="1"/>
</dbReference>
<organism evidence="1 2">
    <name type="scientific">Cuscuta europaea</name>
    <name type="common">European dodder</name>
    <dbReference type="NCBI Taxonomy" id="41803"/>
    <lineage>
        <taxon>Eukaryota</taxon>
        <taxon>Viridiplantae</taxon>
        <taxon>Streptophyta</taxon>
        <taxon>Embryophyta</taxon>
        <taxon>Tracheophyta</taxon>
        <taxon>Spermatophyta</taxon>
        <taxon>Magnoliopsida</taxon>
        <taxon>eudicotyledons</taxon>
        <taxon>Gunneridae</taxon>
        <taxon>Pentapetalae</taxon>
        <taxon>asterids</taxon>
        <taxon>lamiids</taxon>
        <taxon>Solanales</taxon>
        <taxon>Convolvulaceae</taxon>
        <taxon>Cuscuteae</taxon>
        <taxon>Cuscuta</taxon>
        <taxon>Cuscuta subgen. Cuscuta</taxon>
    </lineage>
</organism>
<evidence type="ECO:0000313" key="2">
    <source>
        <dbReference type="Proteomes" id="UP001152484"/>
    </source>
</evidence>